<feature type="signal peptide" evidence="1">
    <location>
        <begin position="1"/>
        <end position="22"/>
    </location>
</feature>
<dbReference type="Proteomes" id="UP001623041">
    <property type="component" value="Unassembled WGS sequence"/>
</dbReference>
<evidence type="ECO:0000313" key="2">
    <source>
        <dbReference type="EMBL" id="MFK9091463.1"/>
    </source>
</evidence>
<sequence length="40" mass="4348">MKRFIQILALVGLMLSGCASNAKHGMEGYVVKKEVRIANA</sequence>
<proteinExistence type="predicted"/>
<evidence type="ECO:0000256" key="1">
    <source>
        <dbReference type="SAM" id="SignalP"/>
    </source>
</evidence>
<evidence type="ECO:0000313" key="3">
    <source>
        <dbReference type="Proteomes" id="UP001623041"/>
    </source>
</evidence>
<organism evidence="2 3">
    <name type="scientific">Bacillus salipaludis</name>
    <dbReference type="NCBI Taxonomy" id="2547811"/>
    <lineage>
        <taxon>Bacteria</taxon>
        <taxon>Bacillati</taxon>
        <taxon>Bacillota</taxon>
        <taxon>Bacilli</taxon>
        <taxon>Bacillales</taxon>
        <taxon>Bacillaceae</taxon>
        <taxon>Bacillus</taxon>
    </lineage>
</organism>
<evidence type="ECO:0008006" key="4">
    <source>
        <dbReference type="Google" id="ProtNLM"/>
    </source>
</evidence>
<protein>
    <recommendedName>
        <fullName evidence="4">Lipoprotein</fullName>
    </recommendedName>
</protein>
<dbReference type="RefSeq" id="WP_406580114.1">
    <property type="nucleotide sequence ID" value="NZ_JBJHQH010000005.1"/>
</dbReference>
<keyword evidence="3" id="KW-1185">Reference proteome</keyword>
<accession>A0ABW8RDU2</accession>
<name>A0ABW8RDU2_9BACI</name>
<dbReference type="PROSITE" id="PS51257">
    <property type="entry name" value="PROKAR_LIPOPROTEIN"/>
    <property type="match status" value="1"/>
</dbReference>
<dbReference type="EMBL" id="JBJHQH010000005">
    <property type="protein sequence ID" value="MFK9091463.1"/>
    <property type="molecule type" value="Genomic_DNA"/>
</dbReference>
<feature type="chain" id="PRO_5047228659" description="Lipoprotein" evidence="1">
    <location>
        <begin position="23"/>
        <end position="40"/>
    </location>
</feature>
<keyword evidence="1" id="KW-0732">Signal</keyword>
<comment type="caution">
    <text evidence="2">The sequence shown here is derived from an EMBL/GenBank/DDBJ whole genome shotgun (WGS) entry which is preliminary data.</text>
</comment>
<gene>
    <name evidence="2" type="ORF">ACJEBI_08215</name>
</gene>
<reference evidence="2 3" key="1">
    <citation type="submission" date="2024-11" db="EMBL/GenBank/DDBJ databases">
        <authorList>
            <person name="Lucas J.A."/>
        </authorList>
    </citation>
    <scope>NUCLEOTIDE SEQUENCE [LARGE SCALE GENOMIC DNA]</scope>
    <source>
        <strain evidence="2 3">Z 5.4</strain>
    </source>
</reference>